<evidence type="ECO:0008006" key="3">
    <source>
        <dbReference type="Google" id="ProtNLM"/>
    </source>
</evidence>
<protein>
    <recommendedName>
        <fullName evidence="3">Velvet domain-containing protein</fullName>
    </recommendedName>
</protein>
<accession>A0A194XTV5</accession>
<name>A0A194XTV5_MOLSC</name>
<gene>
    <name evidence="1" type="ORF">LY89DRAFT_680304</name>
</gene>
<dbReference type="InterPro" id="IPR038491">
    <property type="entry name" value="Velvet_dom_sf"/>
</dbReference>
<dbReference type="GeneID" id="28823773"/>
<dbReference type="EMBL" id="KQ947405">
    <property type="protein sequence ID" value="KUJ23571.1"/>
    <property type="molecule type" value="Genomic_DNA"/>
</dbReference>
<keyword evidence="2" id="KW-1185">Reference proteome</keyword>
<evidence type="ECO:0000313" key="1">
    <source>
        <dbReference type="EMBL" id="KUJ23571.1"/>
    </source>
</evidence>
<organism evidence="1 2">
    <name type="scientific">Mollisia scopiformis</name>
    <name type="common">Conifer needle endophyte fungus</name>
    <name type="synonym">Phialocephala scopiformis</name>
    <dbReference type="NCBI Taxonomy" id="149040"/>
    <lineage>
        <taxon>Eukaryota</taxon>
        <taxon>Fungi</taxon>
        <taxon>Dikarya</taxon>
        <taxon>Ascomycota</taxon>
        <taxon>Pezizomycotina</taxon>
        <taxon>Leotiomycetes</taxon>
        <taxon>Helotiales</taxon>
        <taxon>Mollisiaceae</taxon>
        <taxon>Mollisia</taxon>
    </lineage>
</organism>
<dbReference type="KEGG" id="psco:LY89DRAFT_680304"/>
<dbReference type="OrthoDB" id="5399926at2759"/>
<dbReference type="Proteomes" id="UP000070700">
    <property type="component" value="Unassembled WGS sequence"/>
</dbReference>
<sequence length="82" mass="8974">MALPNLLSGQMVDSAHPLDLICERSTSDSSNSIAAEAQDRAYFYFSGLAVTDVGHYRLRVTLMQMDYVSCPKSAPDGETIED</sequence>
<dbReference type="Gene3D" id="2.60.40.3960">
    <property type="entry name" value="Velvet domain"/>
    <property type="match status" value="1"/>
</dbReference>
<reference evidence="1 2" key="1">
    <citation type="submission" date="2015-10" db="EMBL/GenBank/DDBJ databases">
        <title>Full genome of DAOMC 229536 Phialocephala scopiformis, a fungal endophyte of spruce producing the potent anti-insectan compound rugulosin.</title>
        <authorList>
            <consortium name="DOE Joint Genome Institute"/>
            <person name="Walker A.K."/>
            <person name="Frasz S.L."/>
            <person name="Seifert K.A."/>
            <person name="Miller J.D."/>
            <person name="Mondo S.J."/>
            <person name="Labutti K."/>
            <person name="Lipzen A."/>
            <person name="Dockter R."/>
            <person name="Kennedy M."/>
            <person name="Grigoriev I.V."/>
            <person name="Spatafora J.W."/>
        </authorList>
    </citation>
    <scope>NUCLEOTIDE SEQUENCE [LARGE SCALE GENOMIC DNA]</scope>
    <source>
        <strain evidence="1 2">CBS 120377</strain>
    </source>
</reference>
<evidence type="ECO:0000313" key="2">
    <source>
        <dbReference type="Proteomes" id="UP000070700"/>
    </source>
</evidence>
<dbReference type="RefSeq" id="XP_018077926.1">
    <property type="nucleotide sequence ID" value="XM_018214047.1"/>
</dbReference>
<proteinExistence type="predicted"/>
<dbReference type="InParanoid" id="A0A194XTV5"/>
<dbReference type="AlphaFoldDB" id="A0A194XTV5"/>